<dbReference type="STRING" id="1715693.PH7735_00807"/>
<sequence>MTMILKGTKPSGDARPYLAFMEERGIKRTTAFAVLNTDYCPPTFQIGNRRFIDEAVGLAWFAALADGQFQLTSADLKGGAA</sequence>
<accession>A0A0P1I3F1</accession>
<dbReference type="AlphaFoldDB" id="A0A0P1I3F1"/>
<dbReference type="Proteomes" id="UP000051870">
    <property type="component" value="Unassembled WGS sequence"/>
</dbReference>
<name>A0A0P1I3F1_9RHOB</name>
<evidence type="ECO:0000313" key="1">
    <source>
        <dbReference type="EMBL" id="CUJ87716.1"/>
    </source>
</evidence>
<proteinExistence type="predicted"/>
<keyword evidence="2" id="KW-1185">Reference proteome</keyword>
<reference evidence="2" key="1">
    <citation type="submission" date="2015-09" db="EMBL/GenBank/DDBJ databases">
        <authorList>
            <person name="Rodrigo-Torres Lidia"/>
            <person name="Arahal R.David."/>
        </authorList>
    </citation>
    <scope>NUCLEOTIDE SEQUENCE [LARGE SCALE GENOMIC DNA]</scope>
    <source>
        <strain evidence="2">CECT 7735</strain>
    </source>
</reference>
<dbReference type="EMBL" id="CYTW01000001">
    <property type="protein sequence ID" value="CUJ87716.1"/>
    <property type="molecule type" value="Genomic_DNA"/>
</dbReference>
<dbReference type="RefSeq" id="WP_058309999.1">
    <property type="nucleotide sequence ID" value="NZ_CYTW01000001.1"/>
</dbReference>
<protein>
    <submittedName>
        <fullName evidence="1">Uncharacterized protein</fullName>
    </submittedName>
</protein>
<dbReference type="GeneID" id="83879881"/>
<organism evidence="1 2">
    <name type="scientific">Shimia thalassica</name>
    <dbReference type="NCBI Taxonomy" id="1715693"/>
    <lineage>
        <taxon>Bacteria</taxon>
        <taxon>Pseudomonadati</taxon>
        <taxon>Pseudomonadota</taxon>
        <taxon>Alphaproteobacteria</taxon>
        <taxon>Rhodobacterales</taxon>
        <taxon>Roseobacteraceae</taxon>
    </lineage>
</organism>
<gene>
    <name evidence="1" type="ORF">PH7735_00807</name>
</gene>
<evidence type="ECO:0000313" key="2">
    <source>
        <dbReference type="Proteomes" id="UP000051870"/>
    </source>
</evidence>